<dbReference type="EMBL" id="JANJQO010001781">
    <property type="protein sequence ID" value="KAJ2969284.1"/>
    <property type="molecule type" value="Genomic_DNA"/>
</dbReference>
<sequence>MDILPLPHDPTFTTPETPYLSSEEWDLGSFEEYLDRKYQDLGLRDVPQLPTDSALMKLTLQRVFDAIPAAKLQSFLQTWLYFGLVAEFLGLNDTTDGHRYVPLEQAREEIAALHRDMLQETESGNRLLSGLTVLSKSNLFKERVRLATDIPARYLYLHGCLSRAMLMINNSYNQLDFCIRYSIAGLAEIFMTSLYSSRHLVTPNIPLPIAGFNWFRDYLREGGEVEKQMLSFGWCPSEIQKIRNLFQGVSSLHYVSRLRPRTEASAHINCTSYSCRAFQIDITKYKPRHVTEDCQCKDVQVDESALTRILRTTESFPVLTINTSADGTVSVEMETYEPGMQYVALSHVWADGLGNPKSNALPSCQVSRVAESTAQLSRDLNGENTEQPTYRVWVDTICCPVELEGKAIALDRITSVYENSTHVLVLDSSLTSLDTRTCEKAELLLKTFSCSPWMRRLWTLQEAILAKSLCIQFKDKAMSTEVLMRELYLEGMQDMRRLRIWHDLLNEFTLLQTFRTAASGLEETYEHPQIIMLQRALHFRTVSVESDEPLCIATLMALQLEGLTLMTDGQERMVRVWGALAELFGGLSTQIVFFLEETLSIDGWRWAPKSLLGSMGEDSTLGLDERSLRFAVPKPKPAYSIGIPTPRGFRMQAKGGYLKVSPLRDNFGILPWKGVAKRIVEPYVLIYREATQEWYRASDWHRSRKLGVWSEEERKKYDEETPSPLFDSIRSNKAAMVFKDFDPNSQVMVGILGQVEDVADPGWDTSEKPDGVQNDDPDHVQQTQTNQASLFKRERSIMFWRLGEKDAKLVNKVVAIGNRLADDKVTADLVACGEEESPERKECIANVRKWLEDTVAEEWKSDPEFAELVKELMGDDMEGSTWPVVLVDSSNLITMKDSDEDQVWIVD</sequence>
<name>A0ACC1MR44_9HYPO</name>
<protein>
    <submittedName>
        <fullName evidence="1">Uncharacterized protein</fullName>
    </submittedName>
</protein>
<proteinExistence type="predicted"/>
<reference evidence="1" key="1">
    <citation type="submission" date="2022-08" db="EMBL/GenBank/DDBJ databases">
        <title>Genome Sequence of Lecanicillium fungicola.</title>
        <authorList>
            <person name="Buettner E."/>
        </authorList>
    </citation>
    <scope>NUCLEOTIDE SEQUENCE</scope>
    <source>
        <strain evidence="1">Babe33</strain>
    </source>
</reference>
<organism evidence="1 2">
    <name type="scientific">Zarea fungicola</name>
    <dbReference type="NCBI Taxonomy" id="93591"/>
    <lineage>
        <taxon>Eukaryota</taxon>
        <taxon>Fungi</taxon>
        <taxon>Dikarya</taxon>
        <taxon>Ascomycota</taxon>
        <taxon>Pezizomycotina</taxon>
        <taxon>Sordariomycetes</taxon>
        <taxon>Hypocreomycetidae</taxon>
        <taxon>Hypocreales</taxon>
        <taxon>Cordycipitaceae</taxon>
        <taxon>Zarea</taxon>
    </lineage>
</organism>
<comment type="caution">
    <text evidence="1">The sequence shown here is derived from an EMBL/GenBank/DDBJ whole genome shotgun (WGS) entry which is preliminary data.</text>
</comment>
<dbReference type="Proteomes" id="UP001143910">
    <property type="component" value="Unassembled WGS sequence"/>
</dbReference>
<evidence type="ECO:0000313" key="1">
    <source>
        <dbReference type="EMBL" id="KAJ2969284.1"/>
    </source>
</evidence>
<evidence type="ECO:0000313" key="2">
    <source>
        <dbReference type="Proteomes" id="UP001143910"/>
    </source>
</evidence>
<accession>A0ACC1MR44</accession>
<keyword evidence="2" id="KW-1185">Reference proteome</keyword>
<gene>
    <name evidence="1" type="ORF">NQ176_g8746</name>
</gene>